<evidence type="ECO:0000256" key="1">
    <source>
        <dbReference type="ARBA" id="ARBA00012513"/>
    </source>
</evidence>
<keyword evidence="5 9" id="KW-0418">Kinase</keyword>
<dbReference type="AlphaFoldDB" id="A0AAN6JV23"/>
<accession>A0AAN6JV23</accession>
<comment type="catalytic activity">
    <reaction evidence="7">
        <text>L-threonyl-[protein] + ATP = O-phospho-L-threonyl-[protein] + ADP + H(+)</text>
        <dbReference type="Rhea" id="RHEA:46608"/>
        <dbReference type="Rhea" id="RHEA-COMP:11060"/>
        <dbReference type="Rhea" id="RHEA-COMP:11605"/>
        <dbReference type="ChEBI" id="CHEBI:15378"/>
        <dbReference type="ChEBI" id="CHEBI:30013"/>
        <dbReference type="ChEBI" id="CHEBI:30616"/>
        <dbReference type="ChEBI" id="CHEBI:61977"/>
        <dbReference type="ChEBI" id="CHEBI:456216"/>
        <dbReference type="EC" id="2.7.11.1"/>
    </reaction>
</comment>
<keyword evidence="4" id="KW-0547">Nucleotide-binding</keyword>
<organism evidence="9 10">
    <name type="scientific">Friedmanniomyces endolithicus</name>
    <dbReference type="NCBI Taxonomy" id="329885"/>
    <lineage>
        <taxon>Eukaryota</taxon>
        <taxon>Fungi</taxon>
        <taxon>Dikarya</taxon>
        <taxon>Ascomycota</taxon>
        <taxon>Pezizomycotina</taxon>
        <taxon>Dothideomycetes</taxon>
        <taxon>Dothideomycetidae</taxon>
        <taxon>Mycosphaerellales</taxon>
        <taxon>Teratosphaeriaceae</taxon>
        <taxon>Friedmanniomyces</taxon>
    </lineage>
</organism>
<evidence type="ECO:0000313" key="10">
    <source>
        <dbReference type="Proteomes" id="UP001175353"/>
    </source>
</evidence>
<comment type="catalytic activity">
    <reaction evidence="8">
        <text>L-seryl-[protein] + ATP = O-phospho-L-seryl-[protein] + ADP + H(+)</text>
        <dbReference type="Rhea" id="RHEA:17989"/>
        <dbReference type="Rhea" id="RHEA-COMP:9863"/>
        <dbReference type="Rhea" id="RHEA-COMP:11604"/>
        <dbReference type="ChEBI" id="CHEBI:15378"/>
        <dbReference type="ChEBI" id="CHEBI:29999"/>
        <dbReference type="ChEBI" id="CHEBI:30616"/>
        <dbReference type="ChEBI" id="CHEBI:83421"/>
        <dbReference type="ChEBI" id="CHEBI:456216"/>
        <dbReference type="EC" id="2.7.11.1"/>
    </reaction>
</comment>
<dbReference type="GO" id="GO:0005524">
    <property type="term" value="F:ATP binding"/>
    <property type="evidence" value="ECO:0007669"/>
    <property type="project" value="UniProtKB-KW"/>
</dbReference>
<protein>
    <recommendedName>
        <fullName evidence="1">non-specific serine/threonine protein kinase</fullName>
        <ecNumber evidence="1">2.7.11.1</ecNumber>
    </recommendedName>
</protein>
<comment type="caution">
    <text evidence="9">The sequence shown here is derived from an EMBL/GenBank/DDBJ whole genome shotgun (WGS) entry which is preliminary data.</text>
</comment>
<keyword evidence="2" id="KW-0723">Serine/threonine-protein kinase</keyword>
<evidence type="ECO:0000256" key="2">
    <source>
        <dbReference type="ARBA" id="ARBA00022527"/>
    </source>
</evidence>
<proteinExistence type="predicted"/>
<keyword evidence="10" id="KW-1185">Reference proteome</keyword>
<dbReference type="PANTHER" id="PTHR43895:SF32">
    <property type="entry name" value="SERINE_THREONINE-PROTEIN KINASE CHK1"/>
    <property type="match status" value="1"/>
</dbReference>
<reference evidence="9" key="1">
    <citation type="submission" date="2023-06" db="EMBL/GenBank/DDBJ databases">
        <title>Black Yeasts Isolated from many extreme environments.</title>
        <authorList>
            <person name="Coleine C."/>
            <person name="Stajich J.E."/>
            <person name="Selbmann L."/>
        </authorList>
    </citation>
    <scope>NUCLEOTIDE SEQUENCE</scope>
    <source>
        <strain evidence="9">CCFEE 5200</strain>
    </source>
</reference>
<evidence type="ECO:0000256" key="8">
    <source>
        <dbReference type="ARBA" id="ARBA00048679"/>
    </source>
</evidence>
<dbReference type="Gene3D" id="1.10.510.10">
    <property type="entry name" value="Transferase(Phosphotransferase) domain 1"/>
    <property type="match status" value="1"/>
</dbReference>
<sequence>MPQLHAKIKRGNVEYPPWLSPECRGLIARMLNTNPQERATLTEIMSHPWMTKGYNGPPDNYLPSRKPLQLPLDAAVVEKMTGFDFGPTDLITSQLTKVMESDDYHRA</sequence>
<dbReference type="GO" id="GO:0007165">
    <property type="term" value="P:signal transduction"/>
    <property type="evidence" value="ECO:0007669"/>
    <property type="project" value="TreeGrafter"/>
</dbReference>
<dbReference type="GO" id="GO:0004674">
    <property type="term" value="F:protein serine/threonine kinase activity"/>
    <property type="evidence" value="ECO:0007669"/>
    <property type="project" value="UniProtKB-KW"/>
</dbReference>
<evidence type="ECO:0000256" key="7">
    <source>
        <dbReference type="ARBA" id="ARBA00047899"/>
    </source>
</evidence>
<dbReference type="Proteomes" id="UP001175353">
    <property type="component" value="Unassembled WGS sequence"/>
</dbReference>
<dbReference type="SUPFAM" id="SSF56112">
    <property type="entry name" value="Protein kinase-like (PK-like)"/>
    <property type="match status" value="1"/>
</dbReference>
<evidence type="ECO:0000256" key="6">
    <source>
        <dbReference type="ARBA" id="ARBA00022840"/>
    </source>
</evidence>
<dbReference type="PANTHER" id="PTHR43895">
    <property type="entry name" value="CALCIUM/CALMODULIN-DEPENDENT PROTEIN KINASE KINASE-RELATED"/>
    <property type="match status" value="1"/>
</dbReference>
<dbReference type="EC" id="2.7.11.1" evidence="1"/>
<evidence type="ECO:0000256" key="3">
    <source>
        <dbReference type="ARBA" id="ARBA00022679"/>
    </source>
</evidence>
<keyword evidence="3 9" id="KW-0808">Transferase</keyword>
<keyword evidence="6" id="KW-0067">ATP-binding</keyword>
<evidence type="ECO:0000256" key="5">
    <source>
        <dbReference type="ARBA" id="ARBA00022777"/>
    </source>
</evidence>
<feature type="non-terminal residue" evidence="9">
    <location>
        <position position="107"/>
    </location>
</feature>
<name>A0AAN6JV23_9PEZI</name>
<gene>
    <name evidence="9" type="primary">KIN2_4</name>
    <name evidence="9" type="ORF">LTR91_027072</name>
</gene>
<dbReference type="EMBL" id="JAUJLE010002027">
    <property type="protein sequence ID" value="KAK0948644.1"/>
    <property type="molecule type" value="Genomic_DNA"/>
</dbReference>
<evidence type="ECO:0000256" key="4">
    <source>
        <dbReference type="ARBA" id="ARBA00022741"/>
    </source>
</evidence>
<dbReference type="InterPro" id="IPR011009">
    <property type="entry name" value="Kinase-like_dom_sf"/>
</dbReference>
<evidence type="ECO:0000313" key="9">
    <source>
        <dbReference type="EMBL" id="KAK0948644.1"/>
    </source>
</evidence>